<accession>A0ACC5R972</accession>
<evidence type="ECO:0000313" key="1">
    <source>
        <dbReference type="EMBL" id="MBK1869147.1"/>
    </source>
</evidence>
<keyword evidence="2" id="KW-1185">Reference proteome</keyword>
<comment type="caution">
    <text evidence="1">The sequence shown here is derived from an EMBL/GenBank/DDBJ whole genome shotgun (WGS) entry which is preliminary data.</text>
</comment>
<name>A0ACC5R972_9HYPH</name>
<dbReference type="EMBL" id="JAENHL010000007">
    <property type="protein sequence ID" value="MBK1869147.1"/>
    <property type="molecule type" value="Genomic_DNA"/>
</dbReference>
<proteinExistence type="predicted"/>
<evidence type="ECO:0000313" key="2">
    <source>
        <dbReference type="Proteomes" id="UP000616151"/>
    </source>
</evidence>
<sequence length="128" mass="13566">MLDHVGFAVADYARSKAFYEKALRPLGISLLMEVTPEQTGGDAHGGFGEGQKPYFWIGTGAKPKGGQHVAFAASDRRAVDAFYAAAIAAGGRDNGKPGLRPIYHPDYYGAFILDPDGNNIEAVCHAPA</sequence>
<gene>
    <name evidence="1" type="ORF">JHL16_22495</name>
</gene>
<organism evidence="1 2">
    <name type="scientific">Taklimakanibacter albus</name>
    <dbReference type="NCBI Taxonomy" id="2800327"/>
    <lineage>
        <taxon>Bacteria</taxon>
        <taxon>Pseudomonadati</taxon>
        <taxon>Pseudomonadota</taxon>
        <taxon>Alphaproteobacteria</taxon>
        <taxon>Hyphomicrobiales</taxon>
        <taxon>Aestuariivirgaceae</taxon>
        <taxon>Taklimakanibacter</taxon>
    </lineage>
</organism>
<reference evidence="1" key="1">
    <citation type="submission" date="2021-01" db="EMBL/GenBank/DDBJ databases">
        <authorList>
            <person name="Sun Q."/>
        </authorList>
    </citation>
    <scope>NUCLEOTIDE SEQUENCE</scope>
    <source>
        <strain evidence="1">YIM B02566</strain>
    </source>
</reference>
<dbReference type="Proteomes" id="UP000616151">
    <property type="component" value="Unassembled WGS sequence"/>
</dbReference>
<protein>
    <submittedName>
        <fullName evidence="1">VOC family protein</fullName>
    </submittedName>
</protein>